<dbReference type="InterPro" id="IPR036736">
    <property type="entry name" value="ACP-like_sf"/>
</dbReference>
<dbReference type="InterPro" id="IPR009081">
    <property type="entry name" value="PP-bd_ACP"/>
</dbReference>
<dbReference type="AlphaFoldDB" id="L8PB42"/>
<evidence type="ECO:0000313" key="3">
    <source>
        <dbReference type="Proteomes" id="UP000011205"/>
    </source>
</evidence>
<organism evidence="2 3">
    <name type="scientific">Streptomyces viridochromogenes Tue57</name>
    <dbReference type="NCBI Taxonomy" id="1160705"/>
    <lineage>
        <taxon>Bacteria</taxon>
        <taxon>Bacillati</taxon>
        <taxon>Actinomycetota</taxon>
        <taxon>Actinomycetes</taxon>
        <taxon>Kitasatosporales</taxon>
        <taxon>Streptomycetaceae</taxon>
        <taxon>Streptomyces</taxon>
    </lineage>
</organism>
<dbReference type="EMBL" id="AMLP01000169">
    <property type="protein sequence ID" value="ELS53359.1"/>
    <property type="molecule type" value="Genomic_DNA"/>
</dbReference>
<evidence type="ECO:0000313" key="2">
    <source>
        <dbReference type="EMBL" id="ELS53359.1"/>
    </source>
</evidence>
<feature type="domain" description="Carrier" evidence="1">
    <location>
        <begin position="7"/>
        <end position="81"/>
    </location>
</feature>
<dbReference type="PATRIC" id="fig|1160705.3.peg.5621"/>
<name>L8PB42_STRVR</name>
<dbReference type="Pfam" id="PF00550">
    <property type="entry name" value="PP-binding"/>
    <property type="match status" value="1"/>
</dbReference>
<dbReference type="PROSITE" id="PS50075">
    <property type="entry name" value="CARRIER"/>
    <property type="match status" value="1"/>
</dbReference>
<reference evidence="2 3" key="1">
    <citation type="journal article" date="2013" name="Genome Announc.">
        <title>Draft Genome Sequence of Streptomyces viridochromogenes Strain Tu57, Producer of Avilamycin.</title>
        <authorList>
            <person name="Gruning B.A."/>
            <person name="Erxleben A."/>
            <person name="Hahnlein A."/>
            <person name="Gunther S."/>
        </authorList>
    </citation>
    <scope>NUCLEOTIDE SEQUENCE [LARGE SCALE GENOMIC DNA]</scope>
    <source>
        <strain evidence="2 3">Tue57</strain>
    </source>
</reference>
<protein>
    <submittedName>
        <fullName evidence="2">Putative Acyl carrier protein 2</fullName>
    </submittedName>
</protein>
<sequence length="85" mass="9097">MTALAESAVTERITEIMAEKFSVPASDIDVTAEFGTMKLDSLDLVELAVILSDQYGVALEDEEIVEAGNIENTVALLRDKGVPIA</sequence>
<proteinExistence type="predicted"/>
<comment type="caution">
    <text evidence="2">The sequence shown here is derived from an EMBL/GenBank/DDBJ whole genome shotgun (WGS) entry which is preliminary data.</text>
</comment>
<dbReference type="Gene3D" id="1.10.1200.10">
    <property type="entry name" value="ACP-like"/>
    <property type="match status" value="1"/>
</dbReference>
<dbReference type="RefSeq" id="WP_004001151.1">
    <property type="nucleotide sequence ID" value="NZ_AMLP01000169.1"/>
</dbReference>
<gene>
    <name evidence="2" type="ORF">STVIR_5684</name>
</gene>
<evidence type="ECO:0000259" key="1">
    <source>
        <dbReference type="PROSITE" id="PS50075"/>
    </source>
</evidence>
<accession>L8PB42</accession>
<dbReference type="Proteomes" id="UP000011205">
    <property type="component" value="Unassembled WGS sequence"/>
</dbReference>
<dbReference type="SUPFAM" id="SSF47336">
    <property type="entry name" value="ACP-like"/>
    <property type="match status" value="1"/>
</dbReference>